<dbReference type="SUPFAM" id="SSF53335">
    <property type="entry name" value="S-adenosyl-L-methionine-dependent methyltransferases"/>
    <property type="match status" value="1"/>
</dbReference>
<feature type="domain" description="Release factor glutamine methyltransferase N-terminal" evidence="7">
    <location>
        <begin position="8"/>
        <end position="78"/>
    </location>
</feature>
<dbReference type="Pfam" id="PF05175">
    <property type="entry name" value="MTS"/>
    <property type="match status" value="1"/>
</dbReference>
<sequence>MKWTIGALLKRATEILRERGSRSPRLDAELLLSYSLGFKSRVELYTNFDRPLTEEEVENYRKLIVRRAKGEPVAYITGRKEFFGFSFKVERGVLIPRSETELLVEVVYERVKDKEGLKIIDVGTGSGCIAISLCKLTKNKHEIIGVDISEKALKVAKENAENLSCPVEFKKSNLLKEINEKVDVVVSNPPYISFDDKRVDREVVKFEPAVALFAGKTGFEVIESLIKEAREKLKPGGFIALEFGEGQGERVKELLEERGFKGVKIFKDLSGIDRVALGVKEDV</sequence>
<feature type="binding site" evidence="5">
    <location>
        <begin position="188"/>
        <end position="191"/>
    </location>
    <ligand>
        <name>substrate</name>
    </ligand>
</feature>
<evidence type="ECO:0000256" key="3">
    <source>
        <dbReference type="ARBA" id="ARBA00022691"/>
    </source>
</evidence>
<dbReference type="InterPro" id="IPR004556">
    <property type="entry name" value="HemK-like"/>
</dbReference>
<name>A0A420W930_9BACT</name>
<comment type="caution">
    <text evidence="8">The sequence shown here is derived from an EMBL/GenBank/DDBJ whole genome shotgun (WGS) entry which is preliminary data.</text>
</comment>
<dbReference type="PANTHER" id="PTHR18895">
    <property type="entry name" value="HEMK METHYLTRANSFERASE"/>
    <property type="match status" value="1"/>
</dbReference>
<comment type="catalytic activity">
    <reaction evidence="4 5">
        <text>L-glutaminyl-[peptide chain release factor] + S-adenosyl-L-methionine = N(5)-methyl-L-glutaminyl-[peptide chain release factor] + S-adenosyl-L-homocysteine + H(+)</text>
        <dbReference type="Rhea" id="RHEA:42896"/>
        <dbReference type="Rhea" id="RHEA-COMP:10271"/>
        <dbReference type="Rhea" id="RHEA-COMP:10272"/>
        <dbReference type="ChEBI" id="CHEBI:15378"/>
        <dbReference type="ChEBI" id="CHEBI:30011"/>
        <dbReference type="ChEBI" id="CHEBI:57856"/>
        <dbReference type="ChEBI" id="CHEBI:59789"/>
        <dbReference type="ChEBI" id="CHEBI:61891"/>
        <dbReference type="EC" id="2.1.1.297"/>
    </reaction>
</comment>
<dbReference type="InterPro" id="IPR050320">
    <property type="entry name" value="N5-glutamine_MTase"/>
</dbReference>
<gene>
    <name evidence="5" type="primary">prmC</name>
    <name evidence="8" type="ORF">C7457_0725</name>
</gene>
<dbReference type="InterPro" id="IPR019874">
    <property type="entry name" value="RF_methyltr_PrmC"/>
</dbReference>
<dbReference type="NCBIfam" id="TIGR03534">
    <property type="entry name" value="RF_mod_PrmC"/>
    <property type="match status" value="1"/>
</dbReference>
<dbReference type="CDD" id="cd02440">
    <property type="entry name" value="AdoMet_MTases"/>
    <property type="match status" value="1"/>
</dbReference>
<keyword evidence="9" id="KW-1185">Reference proteome</keyword>
<dbReference type="PROSITE" id="PS00092">
    <property type="entry name" value="N6_MTASE"/>
    <property type="match status" value="1"/>
</dbReference>
<dbReference type="GO" id="GO:0003676">
    <property type="term" value="F:nucleic acid binding"/>
    <property type="evidence" value="ECO:0007669"/>
    <property type="project" value="InterPro"/>
</dbReference>
<dbReference type="AlphaFoldDB" id="A0A420W930"/>
<evidence type="ECO:0000256" key="4">
    <source>
        <dbReference type="ARBA" id="ARBA00048391"/>
    </source>
</evidence>
<dbReference type="OrthoDB" id="9784805at2"/>
<dbReference type="InterPro" id="IPR007848">
    <property type="entry name" value="Small_mtfrase_dom"/>
</dbReference>
<evidence type="ECO:0000313" key="9">
    <source>
        <dbReference type="Proteomes" id="UP000280881"/>
    </source>
</evidence>
<keyword evidence="3 5" id="KW-0949">S-adenosyl-L-methionine</keyword>
<evidence type="ECO:0000259" key="7">
    <source>
        <dbReference type="Pfam" id="PF17827"/>
    </source>
</evidence>
<dbReference type="InterPro" id="IPR029063">
    <property type="entry name" value="SAM-dependent_MTases_sf"/>
</dbReference>
<feature type="binding site" evidence="5">
    <location>
        <begin position="123"/>
        <end position="127"/>
    </location>
    <ligand>
        <name>S-adenosyl-L-methionine</name>
        <dbReference type="ChEBI" id="CHEBI:59789"/>
    </ligand>
</feature>
<evidence type="ECO:0000259" key="6">
    <source>
        <dbReference type="Pfam" id="PF05175"/>
    </source>
</evidence>
<dbReference type="EC" id="2.1.1.297" evidence="5"/>
<evidence type="ECO:0000256" key="1">
    <source>
        <dbReference type="ARBA" id="ARBA00022603"/>
    </source>
</evidence>
<dbReference type="Gene3D" id="1.10.8.10">
    <property type="entry name" value="DNA helicase RuvA subunit, C-terminal domain"/>
    <property type="match status" value="1"/>
</dbReference>
<feature type="binding site" evidence="5">
    <location>
        <position position="147"/>
    </location>
    <ligand>
        <name>S-adenosyl-L-methionine</name>
        <dbReference type="ChEBI" id="CHEBI:59789"/>
    </ligand>
</feature>
<evidence type="ECO:0000313" key="8">
    <source>
        <dbReference type="EMBL" id="RKQ63841.1"/>
    </source>
</evidence>
<comment type="caution">
    <text evidence="5">Lacks conserved residue(s) required for the propagation of feature annotation.</text>
</comment>
<evidence type="ECO:0000256" key="5">
    <source>
        <dbReference type="HAMAP-Rule" id="MF_02126"/>
    </source>
</evidence>
<dbReference type="GO" id="GO:0032259">
    <property type="term" value="P:methylation"/>
    <property type="evidence" value="ECO:0007669"/>
    <property type="project" value="UniProtKB-KW"/>
</dbReference>
<dbReference type="HAMAP" id="MF_02126">
    <property type="entry name" value="RF_methyltr_PrmC"/>
    <property type="match status" value="1"/>
</dbReference>
<proteinExistence type="inferred from homology"/>
<dbReference type="Gene3D" id="3.40.50.150">
    <property type="entry name" value="Vaccinia Virus protein VP39"/>
    <property type="match status" value="1"/>
</dbReference>
<comment type="function">
    <text evidence="5">Methylates the class 1 translation termination release factors RF1/PrfA and RF2/PrfB on the glutamine residue of the universally conserved GGQ motif.</text>
</comment>
<dbReference type="Proteomes" id="UP000280881">
    <property type="component" value="Unassembled WGS sequence"/>
</dbReference>
<dbReference type="EMBL" id="RBIE01000001">
    <property type="protein sequence ID" value="RKQ63841.1"/>
    <property type="molecule type" value="Genomic_DNA"/>
</dbReference>
<dbReference type="PANTHER" id="PTHR18895:SF74">
    <property type="entry name" value="MTRF1L RELEASE FACTOR GLUTAMINE METHYLTRANSFERASE"/>
    <property type="match status" value="1"/>
</dbReference>
<reference evidence="8 9" key="1">
    <citation type="submission" date="2018-10" db="EMBL/GenBank/DDBJ databases">
        <title>Genomic Encyclopedia of Type Strains, Phase IV (KMG-IV): sequencing the most valuable type-strain genomes for metagenomic binning, comparative biology and taxonomic classification.</title>
        <authorList>
            <person name="Goeker M."/>
        </authorList>
    </citation>
    <scope>NUCLEOTIDE SEQUENCE [LARGE SCALE GENOMIC DNA]</scope>
    <source>
        <strain evidence="8 9">DSM 15521</strain>
    </source>
</reference>
<dbReference type="InterPro" id="IPR040758">
    <property type="entry name" value="PrmC_N"/>
</dbReference>
<keyword evidence="1 5" id="KW-0489">Methyltransferase</keyword>
<evidence type="ECO:0000256" key="2">
    <source>
        <dbReference type="ARBA" id="ARBA00022679"/>
    </source>
</evidence>
<organism evidence="8 9">
    <name type="scientific">Thermovibrio guaymasensis</name>
    <dbReference type="NCBI Taxonomy" id="240167"/>
    <lineage>
        <taxon>Bacteria</taxon>
        <taxon>Pseudomonadati</taxon>
        <taxon>Aquificota</taxon>
        <taxon>Aquificia</taxon>
        <taxon>Desulfurobacteriales</taxon>
        <taxon>Desulfurobacteriaceae</taxon>
        <taxon>Thermovibrio</taxon>
    </lineage>
</organism>
<feature type="binding site" evidence="5">
    <location>
        <position position="188"/>
    </location>
    <ligand>
        <name>S-adenosyl-L-methionine</name>
        <dbReference type="ChEBI" id="CHEBI:59789"/>
    </ligand>
</feature>
<dbReference type="RefSeq" id="WP_121170081.1">
    <property type="nucleotide sequence ID" value="NZ_RBIE01000001.1"/>
</dbReference>
<comment type="similarity">
    <text evidence="5">Belongs to the protein N5-glutamine methyltransferase family. PrmC subfamily.</text>
</comment>
<feature type="domain" description="Methyltransferase small" evidence="6">
    <location>
        <begin position="100"/>
        <end position="193"/>
    </location>
</feature>
<keyword evidence="2 5" id="KW-0808">Transferase</keyword>
<dbReference type="GO" id="GO:0102559">
    <property type="term" value="F:peptide chain release factor N(5)-glutamine methyltransferase activity"/>
    <property type="evidence" value="ECO:0007669"/>
    <property type="project" value="UniProtKB-EC"/>
</dbReference>
<dbReference type="InterPro" id="IPR002052">
    <property type="entry name" value="DNA_methylase_N6_adenine_CS"/>
</dbReference>
<protein>
    <recommendedName>
        <fullName evidence="5">Release factor glutamine methyltransferase</fullName>
        <shortName evidence="5">RF MTase</shortName>
        <ecNumber evidence="5">2.1.1.297</ecNumber>
    </recommendedName>
    <alternativeName>
        <fullName evidence="5">N5-glutamine methyltransferase PrmC</fullName>
    </alternativeName>
    <alternativeName>
        <fullName evidence="5">Protein-(glutamine-N5) MTase PrmC</fullName>
    </alternativeName>
    <alternativeName>
        <fullName evidence="5">Protein-glutamine N-methyltransferase PrmC</fullName>
    </alternativeName>
</protein>
<dbReference type="NCBIfam" id="TIGR00536">
    <property type="entry name" value="hemK_fam"/>
    <property type="match status" value="1"/>
</dbReference>
<accession>A0A420W930</accession>
<dbReference type="Pfam" id="PF17827">
    <property type="entry name" value="PrmC_N"/>
    <property type="match status" value="1"/>
</dbReference>